<dbReference type="InterPro" id="IPR007219">
    <property type="entry name" value="XnlR_reg_dom"/>
</dbReference>
<reference evidence="9" key="1">
    <citation type="journal article" date="2019" name="Beilstein J. Org. Chem.">
        <title>Nanangenines: drimane sesquiterpenoids as the dominant metabolite cohort of a novel Australian fungus, Aspergillus nanangensis.</title>
        <authorList>
            <person name="Lacey H.J."/>
            <person name="Gilchrist C.L.M."/>
            <person name="Crombie A."/>
            <person name="Kalaitzis J.A."/>
            <person name="Vuong D."/>
            <person name="Rutledge P.J."/>
            <person name="Turner P."/>
            <person name="Pitt J.I."/>
            <person name="Lacey E."/>
            <person name="Chooi Y.H."/>
            <person name="Piggott A.M."/>
        </authorList>
    </citation>
    <scope>NUCLEOTIDE SEQUENCE</scope>
    <source>
        <strain evidence="9">MST-FP2251</strain>
    </source>
</reference>
<accession>A0AAD4CF53</accession>
<dbReference type="Proteomes" id="UP001194746">
    <property type="component" value="Unassembled WGS sequence"/>
</dbReference>
<dbReference type="GO" id="GO:0005634">
    <property type="term" value="C:nucleus"/>
    <property type="evidence" value="ECO:0007669"/>
    <property type="project" value="UniProtKB-SubCell"/>
</dbReference>
<keyword evidence="4" id="KW-0238">DNA-binding</keyword>
<protein>
    <recommendedName>
        <fullName evidence="8">Zn(2)-C6 fungal-type domain-containing protein</fullName>
    </recommendedName>
</protein>
<keyword evidence="3" id="KW-0805">Transcription regulation</keyword>
<organism evidence="9 10">
    <name type="scientific">Aspergillus nanangensis</name>
    <dbReference type="NCBI Taxonomy" id="2582783"/>
    <lineage>
        <taxon>Eukaryota</taxon>
        <taxon>Fungi</taxon>
        <taxon>Dikarya</taxon>
        <taxon>Ascomycota</taxon>
        <taxon>Pezizomycotina</taxon>
        <taxon>Eurotiomycetes</taxon>
        <taxon>Eurotiomycetidae</taxon>
        <taxon>Eurotiales</taxon>
        <taxon>Aspergillaceae</taxon>
        <taxon>Aspergillus</taxon>
        <taxon>Aspergillus subgen. Circumdati</taxon>
    </lineage>
</organism>
<proteinExistence type="predicted"/>
<sequence>MSHRPAGKRLPISCQACRTRKIRCSRDGRPCQTCVRRGLGAEDCIYLGQPRLSAENNVSADANVQNELLARIRNLEDLLQKQVGSQTGDHSPQTSPSATAGSVSEADSAIGLGAPDFRLSSLPNSVGSLQTYASGYVRYQPLASQWNSPIISSSSAGNNTLPDVGSEIPEEDDDLQIPLGRNGISREELLAILPPGRYCDALKDVYFRIFSPLYHILHDLTFEAEYQQFCHDPSSVSTAWIALLFTILGIAVTALDDDDPLLSDLGREKTVSRNVKALSSRYRSAALRCLAADNVLTRHSINSLQSLVLINYARLLRGLTTWTLLGFTHHVAVSMGCHVDPERFALGAIEREERRRAWAGLTMLYTMQNNSFGSMDLRILSQDVKLPLDINDVDLLTGSSEPSSRPTQMTYLLLQDRLNKISSMIREALFSFPVRITLPQIENEILTVREICDKRYHLDTGNSPKPLAIHHQANLNILYSYIHQLFLLLLRPSLCRYLQGEITPETCAARAKCVTSAKASLAIYRTFYDSSQFSPYKWYNSATGSFHAFHAAIVLSIVLLYPDSQFEFNEIKDLLWGTLDVFAALSNRSNFCSKAVPVLRNIIDMACSQARQTLVPMDPNMAGMVSPTPMGLSPTPMGLSPTSMGLSPTPGSVTPAPTSAYVQSYPSPVVEYACEEVFLLLHPQNWMNASSVPWDGWEFLAQEQQKHVIPGGLG</sequence>
<evidence type="ECO:0000256" key="2">
    <source>
        <dbReference type="ARBA" id="ARBA00022723"/>
    </source>
</evidence>
<dbReference type="SMART" id="SM00066">
    <property type="entry name" value="GAL4"/>
    <property type="match status" value="1"/>
</dbReference>
<dbReference type="AlphaFoldDB" id="A0AAD4CF53"/>
<dbReference type="EMBL" id="VCAU01000099">
    <property type="protein sequence ID" value="KAF9885289.1"/>
    <property type="molecule type" value="Genomic_DNA"/>
</dbReference>
<evidence type="ECO:0000256" key="7">
    <source>
        <dbReference type="SAM" id="MobiDB-lite"/>
    </source>
</evidence>
<dbReference type="PROSITE" id="PS50048">
    <property type="entry name" value="ZN2_CY6_FUNGAL_2"/>
    <property type="match status" value="1"/>
</dbReference>
<dbReference type="GO" id="GO:0006351">
    <property type="term" value="P:DNA-templated transcription"/>
    <property type="evidence" value="ECO:0007669"/>
    <property type="project" value="InterPro"/>
</dbReference>
<feature type="region of interest" description="Disordered" evidence="7">
    <location>
        <begin position="83"/>
        <end position="104"/>
    </location>
</feature>
<keyword evidence="5" id="KW-0804">Transcription</keyword>
<evidence type="ECO:0000313" key="9">
    <source>
        <dbReference type="EMBL" id="KAF9885289.1"/>
    </source>
</evidence>
<dbReference type="InterPro" id="IPR050613">
    <property type="entry name" value="Sec_Metabolite_Reg"/>
</dbReference>
<dbReference type="PANTHER" id="PTHR31001">
    <property type="entry name" value="UNCHARACTERIZED TRANSCRIPTIONAL REGULATORY PROTEIN"/>
    <property type="match status" value="1"/>
</dbReference>
<keyword evidence="10" id="KW-1185">Reference proteome</keyword>
<dbReference type="GO" id="GO:0003677">
    <property type="term" value="F:DNA binding"/>
    <property type="evidence" value="ECO:0007669"/>
    <property type="project" value="UniProtKB-KW"/>
</dbReference>
<dbReference type="CDD" id="cd00067">
    <property type="entry name" value="GAL4"/>
    <property type="match status" value="1"/>
</dbReference>
<dbReference type="Pfam" id="PF04082">
    <property type="entry name" value="Fungal_trans"/>
    <property type="match status" value="1"/>
</dbReference>
<dbReference type="Pfam" id="PF00172">
    <property type="entry name" value="Zn_clus"/>
    <property type="match status" value="1"/>
</dbReference>
<gene>
    <name evidence="9" type="ORF">FE257_013090</name>
</gene>
<dbReference type="PANTHER" id="PTHR31001:SF40">
    <property type="entry name" value="ZN(II)2CYS6 TRANSCRIPTION FACTOR (EUROFUNG)"/>
    <property type="match status" value="1"/>
</dbReference>
<dbReference type="CDD" id="cd12148">
    <property type="entry name" value="fungal_TF_MHR"/>
    <property type="match status" value="1"/>
</dbReference>
<reference evidence="9" key="2">
    <citation type="submission" date="2020-02" db="EMBL/GenBank/DDBJ databases">
        <authorList>
            <person name="Gilchrist C.L.M."/>
            <person name="Chooi Y.-H."/>
        </authorList>
    </citation>
    <scope>NUCLEOTIDE SEQUENCE</scope>
    <source>
        <strain evidence="9">MST-FP2251</strain>
    </source>
</reference>
<dbReference type="InterPro" id="IPR001138">
    <property type="entry name" value="Zn2Cys6_DnaBD"/>
</dbReference>
<evidence type="ECO:0000256" key="3">
    <source>
        <dbReference type="ARBA" id="ARBA00023015"/>
    </source>
</evidence>
<dbReference type="InterPro" id="IPR036864">
    <property type="entry name" value="Zn2-C6_fun-type_DNA-bd_sf"/>
</dbReference>
<dbReference type="GO" id="GO:0000981">
    <property type="term" value="F:DNA-binding transcription factor activity, RNA polymerase II-specific"/>
    <property type="evidence" value="ECO:0007669"/>
    <property type="project" value="InterPro"/>
</dbReference>
<dbReference type="Gene3D" id="4.10.240.10">
    <property type="entry name" value="Zn(2)-C6 fungal-type DNA-binding domain"/>
    <property type="match status" value="1"/>
</dbReference>
<name>A0AAD4CF53_ASPNN</name>
<evidence type="ECO:0000256" key="5">
    <source>
        <dbReference type="ARBA" id="ARBA00023163"/>
    </source>
</evidence>
<evidence type="ECO:0000313" key="10">
    <source>
        <dbReference type="Proteomes" id="UP001194746"/>
    </source>
</evidence>
<evidence type="ECO:0000259" key="8">
    <source>
        <dbReference type="PROSITE" id="PS50048"/>
    </source>
</evidence>
<keyword evidence="2" id="KW-0479">Metal-binding</keyword>
<evidence type="ECO:0000256" key="4">
    <source>
        <dbReference type="ARBA" id="ARBA00023125"/>
    </source>
</evidence>
<evidence type="ECO:0000256" key="6">
    <source>
        <dbReference type="ARBA" id="ARBA00023242"/>
    </source>
</evidence>
<feature type="domain" description="Zn(2)-C6 fungal-type" evidence="8">
    <location>
        <begin position="13"/>
        <end position="46"/>
    </location>
</feature>
<comment type="caution">
    <text evidence="9">The sequence shown here is derived from an EMBL/GenBank/DDBJ whole genome shotgun (WGS) entry which is preliminary data.</text>
</comment>
<dbReference type="SUPFAM" id="SSF57701">
    <property type="entry name" value="Zn2/Cys6 DNA-binding domain"/>
    <property type="match status" value="1"/>
</dbReference>
<keyword evidence="6" id="KW-0539">Nucleus</keyword>
<evidence type="ECO:0000256" key="1">
    <source>
        <dbReference type="ARBA" id="ARBA00004123"/>
    </source>
</evidence>
<dbReference type="GO" id="GO:0008270">
    <property type="term" value="F:zinc ion binding"/>
    <property type="evidence" value="ECO:0007669"/>
    <property type="project" value="InterPro"/>
</dbReference>
<comment type="subcellular location">
    <subcellularLocation>
        <location evidence="1">Nucleus</location>
    </subcellularLocation>
</comment>
<feature type="compositionally biased region" description="Polar residues" evidence="7">
    <location>
        <begin position="83"/>
        <end position="102"/>
    </location>
</feature>
<dbReference type="GO" id="GO:0009893">
    <property type="term" value="P:positive regulation of metabolic process"/>
    <property type="evidence" value="ECO:0007669"/>
    <property type="project" value="UniProtKB-ARBA"/>
</dbReference>